<dbReference type="SUPFAM" id="SSF81321">
    <property type="entry name" value="Family A G protein-coupled receptor-like"/>
    <property type="match status" value="1"/>
</dbReference>
<dbReference type="Pfam" id="PF00001">
    <property type="entry name" value="7tm_1"/>
    <property type="match status" value="1"/>
</dbReference>
<keyword evidence="2" id="KW-1003">Cell membrane</keyword>
<organism evidence="12 13">
    <name type="scientific">Porites evermanni</name>
    <dbReference type="NCBI Taxonomy" id="104178"/>
    <lineage>
        <taxon>Eukaryota</taxon>
        <taxon>Metazoa</taxon>
        <taxon>Cnidaria</taxon>
        <taxon>Anthozoa</taxon>
        <taxon>Hexacorallia</taxon>
        <taxon>Scleractinia</taxon>
        <taxon>Fungiina</taxon>
        <taxon>Poritidae</taxon>
        <taxon>Porites</taxon>
    </lineage>
</organism>
<sequence>MENSIEIPPLNEEPVFIVALQVIFVLLLIIFGLIGNFSACATVYTHRHLQTVPNFLIVNLSISDILRIALTLSVSAGVLIKRQWILNETLCRVNGCYTLTFLLASLMSVTIISANRYFLIVRPSESVTFFSKRRTRAMVVLLWFLAVFSSLPPNFGWGHYGFFASRATCFIAVGSSYSYTTFLVLAFIATPFSVLIWCYFKIYMAIRRSRRRVMEQGMRTLARTLSAEGKESRIHKEVKVAKTVLLLIGVYIVTWIPILVIHFLRVARIGYIPDSVDLAAAFLMSMSCATNPWIYGYRNRHFRDQLRRMLCITNRVTHLVERQQVMNNIGHHK</sequence>
<name>A0ABN8SLX0_9CNID</name>
<evidence type="ECO:0000256" key="7">
    <source>
        <dbReference type="ARBA" id="ARBA00023170"/>
    </source>
</evidence>
<evidence type="ECO:0000256" key="3">
    <source>
        <dbReference type="ARBA" id="ARBA00022692"/>
    </source>
</evidence>
<dbReference type="PROSITE" id="PS50262">
    <property type="entry name" value="G_PROTEIN_RECEP_F1_2"/>
    <property type="match status" value="1"/>
</dbReference>
<dbReference type="SMART" id="SM01381">
    <property type="entry name" value="7TM_GPCR_Srsx"/>
    <property type="match status" value="1"/>
</dbReference>
<dbReference type="Proteomes" id="UP001159427">
    <property type="component" value="Unassembled WGS sequence"/>
</dbReference>
<comment type="subcellular location">
    <subcellularLocation>
        <location evidence="1">Cell membrane</location>
        <topology evidence="1">Multi-pass membrane protein</topology>
    </subcellularLocation>
</comment>
<feature type="transmembrane region" description="Helical" evidence="10">
    <location>
        <begin position="15"/>
        <end position="44"/>
    </location>
</feature>
<feature type="transmembrane region" description="Helical" evidence="10">
    <location>
        <begin position="177"/>
        <end position="200"/>
    </location>
</feature>
<gene>
    <name evidence="12" type="ORF">PEVE_00021936</name>
</gene>
<keyword evidence="4 10" id="KW-1133">Transmembrane helix</keyword>
<comment type="similarity">
    <text evidence="9">Belongs to the G-protein coupled receptor 1 family.</text>
</comment>
<evidence type="ECO:0000256" key="5">
    <source>
        <dbReference type="ARBA" id="ARBA00023040"/>
    </source>
</evidence>
<feature type="transmembrane region" description="Helical" evidence="10">
    <location>
        <begin position="139"/>
        <end position="157"/>
    </location>
</feature>
<dbReference type="InterPro" id="IPR017452">
    <property type="entry name" value="GPCR_Rhodpsn_7TM"/>
</dbReference>
<evidence type="ECO:0000256" key="2">
    <source>
        <dbReference type="ARBA" id="ARBA00022475"/>
    </source>
</evidence>
<evidence type="ECO:0000256" key="4">
    <source>
        <dbReference type="ARBA" id="ARBA00022989"/>
    </source>
</evidence>
<evidence type="ECO:0000256" key="8">
    <source>
        <dbReference type="ARBA" id="ARBA00023224"/>
    </source>
</evidence>
<dbReference type="CDD" id="cd00637">
    <property type="entry name" value="7tm_classA_rhodopsin-like"/>
    <property type="match status" value="1"/>
</dbReference>
<feature type="transmembrane region" description="Helical" evidence="10">
    <location>
        <begin position="243"/>
        <end position="264"/>
    </location>
</feature>
<evidence type="ECO:0000313" key="13">
    <source>
        <dbReference type="Proteomes" id="UP001159427"/>
    </source>
</evidence>
<evidence type="ECO:0000256" key="9">
    <source>
        <dbReference type="RuleBase" id="RU000688"/>
    </source>
</evidence>
<evidence type="ECO:0000256" key="6">
    <source>
        <dbReference type="ARBA" id="ARBA00023136"/>
    </source>
</evidence>
<keyword evidence="6 10" id="KW-0472">Membrane</keyword>
<feature type="transmembrane region" description="Helical" evidence="10">
    <location>
        <begin position="100"/>
        <end position="119"/>
    </location>
</feature>
<evidence type="ECO:0000256" key="1">
    <source>
        <dbReference type="ARBA" id="ARBA00004651"/>
    </source>
</evidence>
<comment type="caution">
    <text evidence="12">The sequence shown here is derived from an EMBL/GenBank/DDBJ whole genome shotgun (WGS) entry which is preliminary data.</text>
</comment>
<accession>A0ABN8SLX0</accession>
<feature type="transmembrane region" description="Helical" evidence="10">
    <location>
        <begin position="276"/>
        <end position="297"/>
    </location>
</feature>
<proteinExistence type="inferred from homology"/>
<keyword evidence="5 9" id="KW-0297">G-protein coupled receptor</keyword>
<keyword evidence="7 9" id="KW-0675">Receptor</keyword>
<evidence type="ECO:0000256" key="10">
    <source>
        <dbReference type="SAM" id="Phobius"/>
    </source>
</evidence>
<dbReference type="InterPro" id="IPR000276">
    <property type="entry name" value="GPCR_Rhodpsn"/>
</dbReference>
<evidence type="ECO:0000313" key="12">
    <source>
        <dbReference type="EMBL" id="CAH3191460.1"/>
    </source>
</evidence>
<keyword evidence="8 9" id="KW-0807">Transducer</keyword>
<dbReference type="EMBL" id="CALNXI010002930">
    <property type="protein sequence ID" value="CAH3191460.1"/>
    <property type="molecule type" value="Genomic_DNA"/>
</dbReference>
<feature type="transmembrane region" description="Helical" evidence="10">
    <location>
        <begin position="56"/>
        <end position="80"/>
    </location>
</feature>
<protein>
    <recommendedName>
        <fullName evidence="11">G-protein coupled receptors family 1 profile domain-containing protein</fullName>
    </recommendedName>
</protein>
<keyword evidence="3 9" id="KW-0812">Transmembrane</keyword>
<dbReference type="PROSITE" id="PS00237">
    <property type="entry name" value="G_PROTEIN_RECEP_F1_1"/>
    <property type="match status" value="1"/>
</dbReference>
<dbReference type="PANTHER" id="PTHR22752">
    <property type="entry name" value="G PROTEIN-COUPLED RECEPTOR"/>
    <property type="match status" value="1"/>
</dbReference>
<feature type="domain" description="G-protein coupled receptors family 1 profile" evidence="11">
    <location>
        <begin position="35"/>
        <end position="295"/>
    </location>
</feature>
<reference evidence="12 13" key="1">
    <citation type="submission" date="2022-05" db="EMBL/GenBank/DDBJ databases">
        <authorList>
            <consortium name="Genoscope - CEA"/>
            <person name="William W."/>
        </authorList>
    </citation>
    <scope>NUCLEOTIDE SEQUENCE [LARGE SCALE GENOMIC DNA]</scope>
</reference>
<keyword evidence="13" id="KW-1185">Reference proteome</keyword>
<evidence type="ECO:0000259" key="11">
    <source>
        <dbReference type="PROSITE" id="PS50262"/>
    </source>
</evidence>
<dbReference type="PRINTS" id="PR00237">
    <property type="entry name" value="GPCRRHODOPSN"/>
</dbReference>
<dbReference type="Gene3D" id="1.20.1070.10">
    <property type="entry name" value="Rhodopsin 7-helix transmembrane proteins"/>
    <property type="match status" value="1"/>
</dbReference>